<proteinExistence type="predicted"/>
<organism evidence="2 3">
    <name type="scientific">Candidozyma auris</name>
    <name type="common">Yeast</name>
    <name type="synonym">Candida auris</name>
    <dbReference type="NCBI Taxonomy" id="498019"/>
    <lineage>
        <taxon>Eukaryota</taxon>
        <taxon>Fungi</taxon>
        <taxon>Dikarya</taxon>
        <taxon>Ascomycota</taxon>
        <taxon>Saccharomycotina</taxon>
        <taxon>Pichiomycetes</taxon>
        <taxon>Metschnikowiaceae</taxon>
        <taxon>Candidozyma</taxon>
    </lineage>
</organism>
<accession>A0A0L0NX83</accession>
<gene>
    <name evidence="2" type="ORF">QG37_04485</name>
</gene>
<evidence type="ECO:0000256" key="1">
    <source>
        <dbReference type="SAM" id="MobiDB-lite"/>
    </source>
</evidence>
<evidence type="ECO:0000313" key="2">
    <source>
        <dbReference type="EMBL" id="KND98588.1"/>
    </source>
</evidence>
<comment type="caution">
    <text evidence="2">The sequence shown here is derived from an EMBL/GenBank/DDBJ whole genome shotgun (WGS) entry which is preliminary data.</text>
</comment>
<dbReference type="Proteomes" id="UP000037122">
    <property type="component" value="Unassembled WGS sequence"/>
</dbReference>
<protein>
    <submittedName>
        <fullName evidence="2">Uncharacterized protein</fullName>
    </submittedName>
</protein>
<sequence>MMLMSSPSSQDTAVSRKRSRDEIDFSSPTKKLQQHQIHTEVHIHTVNSLMEALRRQKQLPKIQDDEEEPDTDTDCHLRNYHQKPFWPALQSARR</sequence>
<feature type="compositionally biased region" description="Polar residues" evidence="1">
    <location>
        <begin position="26"/>
        <end position="36"/>
    </location>
</feature>
<evidence type="ECO:0000313" key="3">
    <source>
        <dbReference type="Proteomes" id="UP000037122"/>
    </source>
</evidence>
<dbReference type="VEuPathDB" id="FungiDB:QG37_04485"/>
<reference evidence="3" key="1">
    <citation type="journal article" date="2015" name="BMC Genomics">
        <title>Draft genome of a commonly misdiagnosed multidrug resistant pathogen Candida auris.</title>
        <authorList>
            <person name="Chatterjee S."/>
            <person name="Alampalli S.V."/>
            <person name="Nageshan R.K."/>
            <person name="Chettiar S.T."/>
            <person name="Joshi S."/>
            <person name="Tatu U.S."/>
        </authorList>
    </citation>
    <scope>NUCLEOTIDE SEQUENCE [LARGE SCALE GENOMIC DNA]</scope>
    <source>
        <strain evidence="3">6684</strain>
    </source>
</reference>
<feature type="compositionally biased region" description="Polar residues" evidence="1">
    <location>
        <begin position="1"/>
        <end position="13"/>
    </location>
</feature>
<dbReference type="EMBL" id="LGST01000031">
    <property type="protein sequence ID" value="KND98588.1"/>
    <property type="molecule type" value="Genomic_DNA"/>
</dbReference>
<dbReference type="AlphaFoldDB" id="A0A0L0NX83"/>
<name>A0A0L0NX83_CANAR</name>
<feature type="region of interest" description="Disordered" evidence="1">
    <location>
        <begin position="54"/>
        <end position="79"/>
    </location>
</feature>
<feature type="region of interest" description="Disordered" evidence="1">
    <location>
        <begin position="1"/>
        <end position="38"/>
    </location>
</feature>